<dbReference type="EMBL" id="FN667742">
    <property type="protein sequence ID" value="CBJ89692.1"/>
    <property type="molecule type" value="Genomic_DNA"/>
</dbReference>
<evidence type="ECO:0000313" key="1">
    <source>
        <dbReference type="EMBL" id="CBJ89692.1"/>
    </source>
</evidence>
<reference evidence="1 2" key="1">
    <citation type="journal article" date="2011" name="PLoS ONE">
        <title>The entomopathogenic bacterial endosymbionts xenorhabdus and photorhabdus: convergent lifestyles from divergent genomes.</title>
        <authorList>
            <person name="Chaston J.M."/>
            <person name="Suen G."/>
            <person name="Tucker S.L."/>
            <person name="Andersen A.W."/>
            <person name="Bhasin A."/>
            <person name="Bode E."/>
            <person name="Bode H.B."/>
            <person name="Brachmann A.O."/>
            <person name="Cowles C.E."/>
            <person name="Cowles K.N."/>
            <person name="Darby C."/>
            <person name="de Leon L."/>
            <person name="Drace K."/>
            <person name="Du Z."/>
            <person name="Givaudan A."/>
            <person name="Herbert Tran E.E."/>
            <person name="Jewell K.A."/>
            <person name="Knack J.J."/>
            <person name="Krasomil-Osterfeld K.C."/>
            <person name="Kukor R."/>
            <person name="Lanois A."/>
            <person name="Latreille P."/>
            <person name="Leimgruber N.K."/>
            <person name="Lipke C.M."/>
            <person name="Liu R."/>
            <person name="Lu X."/>
            <person name="Martens E.C."/>
            <person name="Marri P.R."/>
            <person name="Medigue C."/>
            <person name="Menard M.L."/>
            <person name="Miller N.M."/>
            <person name="Morales-Soto N."/>
            <person name="Norton S."/>
            <person name="Ogier J.C."/>
            <person name="Orchard S.S."/>
            <person name="Park D."/>
            <person name="Park Y."/>
            <person name="Qurollo B.A."/>
            <person name="Sugar D.R."/>
            <person name="Richards G.R."/>
            <person name="Rouy Z."/>
            <person name="Slominski B."/>
            <person name="Slominski K."/>
            <person name="Snyder H."/>
            <person name="Tjaden B.C."/>
            <person name="van der Hoeven R."/>
            <person name="Welch R.D."/>
            <person name="Wheeler C."/>
            <person name="Xiang B."/>
            <person name="Barbazuk B."/>
            <person name="Gaudriault S."/>
            <person name="Goodner B."/>
            <person name="Slater S.C."/>
            <person name="Forst S."/>
            <person name="Goldman B.S."/>
            <person name="Goodrich-Blair H."/>
        </authorList>
    </citation>
    <scope>NUCLEOTIDE SEQUENCE [LARGE SCALE GENOMIC DNA]</scope>
    <source>
        <strain evidence="2">ATCC 19061 / DSM 3370 / CCUG 14189 / LMG 1036 / NCIMB 9965 / AN6</strain>
    </source>
</reference>
<protein>
    <submittedName>
        <fullName evidence="1">Uncharacterized protein</fullName>
    </submittedName>
</protein>
<dbReference type="HOGENOM" id="CLU_3124290_0_0_6"/>
<dbReference type="STRING" id="406817.XNC1_1629"/>
<dbReference type="AlphaFoldDB" id="D3VC39"/>
<proteinExistence type="predicted"/>
<organism evidence="1 2">
    <name type="scientific">Xenorhabdus nematophila (strain ATCC 19061 / DSM 3370 / CCUG 14189 / LMG 1036 / NCIMB 9965 / AN6)</name>
    <dbReference type="NCBI Taxonomy" id="406817"/>
    <lineage>
        <taxon>Bacteria</taxon>
        <taxon>Pseudomonadati</taxon>
        <taxon>Pseudomonadota</taxon>
        <taxon>Gammaproteobacteria</taxon>
        <taxon>Enterobacterales</taxon>
        <taxon>Morganellaceae</taxon>
        <taxon>Xenorhabdus</taxon>
    </lineage>
</organism>
<gene>
    <name evidence="1" type="ordered locus">XNC1_1629</name>
</gene>
<evidence type="ECO:0000313" key="2">
    <source>
        <dbReference type="Proteomes" id="UP000008075"/>
    </source>
</evidence>
<accession>D3VC39</accession>
<name>D3VC39_XENNA</name>
<keyword evidence="2" id="KW-1185">Reference proteome</keyword>
<dbReference type="Proteomes" id="UP000008075">
    <property type="component" value="Chromosome"/>
</dbReference>
<dbReference type="KEGG" id="xne:XNC1_1629"/>
<sequence>MTMICFLYVVILYTIQNKILFNENYLQPSTKAVNVKSLHYLNKNATVNSCSK</sequence>